<keyword evidence="2" id="KW-1185">Reference proteome</keyword>
<comment type="caution">
    <text evidence="1">The sequence shown here is derived from an EMBL/GenBank/DDBJ whole genome shotgun (WGS) entry which is preliminary data.</text>
</comment>
<accession>A0ACB8WCG9</accession>
<organism evidence="1 2">
    <name type="scientific">Scortum barcoo</name>
    <name type="common">barcoo grunter</name>
    <dbReference type="NCBI Taxonomy" id="214431"/>
    <lineage>
        <taxon>Eukaryota</taxon>
        <taxon>Metazoa</taxon>
        <taxon>Chordata</taxon>
        <taxon>Craniata</taxon>
        <taxon>Vertebrata</taxon>
        <taxon>Euteleostomi</taxon>
        <taxon>Actinopterygii</taxon>
        <taxon>Neopterygii</taxon>
        <taxon>Teleostei</taxon>
        <taxon>Neoteleostei</taxon>
        <taxon>Acanthomorphata</taxon>
        <taxon>Eupercaria</taxon>
        <taxon>Centrarchiformes</taxon>
        <taxon>Terapontoidei</taxon>
        <taxon>Terapontidae</taxon>
        <taxon>Scortum</taxon>
    </lineage>
</organism>
<sequence>MSHVMKSLERLVLRHLRTVVRPSLDPLQFTYQPQIGMEDAIIFLLHRAYIHLEEAGSTVRDMLFDFSSAFNTIQPALLKRKLLGMQVDAPLAAWTTTTSQAGRSSVRSSATCRSFLMTLPSWAVSAEARRRSTGSVVDRFVEWCGLNHLQLNVTKTKELVVDLRKQRTRLNSVVIRGTEADIVDSYKYLGVHLDNKLDWTTNTDAIYKKGQSRLFFLRRLRSFNVYRTMLQIFYNSVVSSVIFYAVVCWGSSLKTADTTQ</sequence>
<evidence type="ECO:0000313" key="2">
    <source>
        <dbReference type="Proteomes" id="UP000831701"/>
    </source>
</evidence>
<evidence type="ECO:0000313" key="1">
    <source>
        <dbReference type="EMBL" id="KAI3365289.1"/>
    </source>
</evidence>
<proteinExistence type="predicted"/>
<reference evidence="1" key="1">
    <citation type="submission" date="2022-04" db="EMBL/GenBank/DDBJ databases">
        <title>Jade perch genome.</title>
        <authorList>
            <person name="Chao B."/>
        </authorList>
    </citation>
    <scope>NUCLEOTIDE SEQUENCE</scope>
    <source>
        <strain evidence="1">CB-2022</strain>
    </source>
</reference>
<protein>
    <submittedName>
        <fullName evidence="1">Uncharacterized protein</fullName>
    </submittedName>
</protein>
<dbReference type="Proteomes" id="UP000831701">
    <property type="component" value="Chromosome 12"/>
</dbReference>
<name>A0ACB8WCG9_9TELE</name>
<dbReference type="EMBL" id="CM041542">
    <property type="protein sequence ID" value="KAI3365289.1"/>
    <property type="molecule type" value="Genomic_DNA"/>
</dbReference>
<gene>
    <name evidence="1" type="ORF">L3Q82_010384</name>
</gene>